<dbReference type="Gene3D" id="2.60.40.420">
    <property type="entry name" value="Cupredoxins - blue copper proteins"/>
    <property type="match status" value="1"/>
</dbReference>
<evidence type="ECO:0000313" key="2">
    <source>
        <dbReference type="EMBL" id="MCP8939624.1"/>
    </source>
</evidence>
<feature type="chain" id="PRO_5047175315" description="Copper-binding protein" evidence="1">
    <location>
        <begin position="30"/>
        <end position="147"/>
    </location>
</feature>
<evidence type="ECO:0000256" key="1">
    <source>
        <dbReference type="SAM" id="SignalP"/>
    </source>
</evidence>
<protein>
    <recommendedName>
        <fullName evidence="4">Copper-binding protein</fullName>
    </recommendedName>
</protein>
<proteinExistence type="predicted"/>
<evidence type="ECO:0000313" key="3">
    <source>
        <dbReference type="Proteomes" id="UP001205890"/>
    </source>
</evidence>
<keyword evidence="1" id="KW-0732">Signal</keyword>
<sequence length="147" mass="16420">MNSTFRPTLSRRALLAAGLGLAGAGVARAEGNLASKPTKLERLVLTQDLKMSVKEYQLVTGKYYRWEIESKGGEEFQLRAPDLFRNSWIDQIVTSGIEVKPFGGVYGLEFDDPGVTEVWFVPIRPGNFDFYVAGQQERGMIGKFVVR</sequence>
<evidence type="ECO:0008006" key="4">
    <source>
        <dbReference type="Google" id="ProtNLM"/>
    </source>
</evidence>
<gene>
    <name evidence="2" type="ORF">NK718_13940</name>
</gene>
<accession>A0ABT1LDW8</accession>
<feature type="signal peptide" evidence="1">
    <location>
        <begin position="1"/>
        <end position="29"/>
    </location>
</feature>
<dbReference type="EMBL" id="JANCLU010000013">
    <property type="protein sequence ID" value="MCP8939624.1"/>
    <property type="molecule type" value="Genomic_DNA"/>
</dbReference>
<dbReference type="Proteomes" id="UP001205890">
    <property type="component" value="Unassembled WGS sequence"/>
</dbReference>
<comment type="caution">
    <text evidence="2">The sequence shown here is derived from an EMBL/GenBank/DDBJ whole genome shotgun (WGS) entry which is preliminary data.</text>
</comment>
<reference evidence="2 3" key="1">
    <citation type="submission" date="2022-07" db="EMBL/GenBank/DDBJ databases">
        <authorList>
            <person name="Li W.-J."/>
            <person name="Deng Q.-Q."/>
        </authorList>
    </citation>
    <scope>NUCLEOTIDE SEQUENCE [LARGE SCALE GENOMIC DNA]</scope>
    <source>
        <strain evidence="2 3">SYSU M60028</strain>
    </source>
</reference>
<dbReference type="RefSeq" id="WP_254743413.1">
    <property type="nucleotide sequence ID" value="NZ_JANCLU010000013.1"/>
</dbReference>
<dbReference type="InterPro" id="IPR008972">
    <property type="entry name" value="Cupredoxin"/>
</dbReference>
<keyword evidence="3" id="KW-1185">Reference proteome</keyword>
<organism evidence="2 3">
    <name type="scientific">Alsobacter ponti</name>
    <dbReference type="NCBI Taxonomy" id="2962936"/>
    <lineage>
        <taxon>Bacteria</taxon>
        <taxon>Pseudomonadati</taxon>
        <taxon>Pseudomonadota</taxon>
        <taxon>Alphaproteobacteria</taxon>
        <taxon>Hyphomicrobiales</taxon>
        <taxon>Alsobacteraceae</taxon>
        <taxon>Alsobacter</taxon>
    </lineage>
</organism>
<name>A0ABT1LDW8_9HYPH</name>